<dbReference type="Gene3D" id="2.60.200.30">
    <property type="entry name" value="Probable inorganic polyphosphate/atp-NAD kinase, domain 2"/>
    <property type="match status" value="1"/>
</dbReference>
<dbReference type="GO" id="GO:0003951">
    <property type="term" value="F:NAD+ kinase activity"/>
    <property type="evidence" value="ECO:0007669"/>
    <property type="project" value="UniProtKB-UniRule"/>
</dbReference>
<keyword evidence="2 6" id="KW-0418">Kinase</keyword>
<evidence type="ECO:0000313" key="7">
    <source>
        <dbReference type="EMBL" id="ARR02509.1"/>
    </source>
</evidence>
<comment type="function">
    <text evidence="6">Involved in the regulation of the intracellular balance of NAD and NADP, and is a key enzyme in the biosynthesis of NADP. Catalyzes specifically the phosphorylation on 2'-hydroxyl of the adenosine moiety of NAD to yield NADP.</text>
</comment>
<evidence type="ECO:0000256" key="5">
    <source>
        <dbReference type="ARBA" id="ARBA00047925"/>
    </source>
</evidence>
<comment type="caution">
    <text evidence="6">Lacks conserved residue(s) required for the propagation of feature annotation.</text>
</comment>
<dbReference type="PANTHER" id="PTHR20275:SF0">
    <property type="entry name" value="NAD KINASE"/>
    <property type="match status" value="1"/>
</dbReference>
<evidence type="ECO:0000256" key="1">
    <source>
        <dbReference type="ARBA" id="ARBA00022679"/>
    </source>
</evidence>
<dbReference type="EC" id="2.7.1.23" evidence="6"/>
<dbReference type="GO" id="GO:0019674">
    <property type="term" value="P:NAD+ metabolic process"/>
    <property type="evidence" value="ECO:0007669"/>
    <property type="project" value="InterPro"/>
</dbReference>
<dbReference type="SUPFAM" id="SSF111331">
    <property type="entry name" value="NAD kinase/diacylglycerol kinase-like"/>
    <property type="match status" value="1"/>
</dbReference>
<dbReference type="NCBIfam" id="NF010679">
    <property type="entry name" value="PRK14077.1"/>
    <property type="match status" value="1"/>
</dbReference>
<feature type="active site" description="Proton acceptor" evidence="6">
    <location>
        <position position="72"/>
    </location>
</feature>
<dbReference type="GO" id="GO:0046872">
    <property type="term" value="F:metal ion binding"/>
    <property type="evidence" value="ECO:0007669"/>
    <property type="project" value="UniProtKB-UniRule"/>
</dbReference>
<evidence type="ECO:0000313" key="8">
    <source>
        <dbReference type="Proteomes" id="UP000194265"/>
    </source>
</evidence>
<keyword evidence="6" id="KW-0547">Nucleotide-binding</keyword>
<comment type="subcellular location">
    <subcellularLocation>
        <location evidence="6">Cytoplasm</location>
    </subcellularLocation>
</comment>
<dbReference type="Pfam" id="PF01513">
    <property type="entry name" value="NAD_kinase"/>
    <property type="match status" value="1"/>
</dbReference>
<keyword evidence="3 6" id="KW-0521">NADP</keyword>
<keyword evidence="4 6" id="KW-0520">NAD</keyword>
<dbReference type="InterPro" id="IPR016064">
    <property type="entry name" value="NAD/diacylglycerol_kinase_sf"/>
</dbReference>
<feature type="binding site" evidence="6">
    <location>
        <begin position="72"/>
        <end position="73"/>
    </location>
    <ligand>
        <name>NAD(+)</name>
        <dbReference type="ChEBI" id="CHEBI:57540"/>
    </ligand>
</feature>
<dbReference type="GO" id="GO:0006741">
    <property type="term" value="P:NADP+ biosynthetic process"/>
    <property type="evidence" value="ECO:0007669"/>
    <property type="project" value="UniProtKB-UniRule"/>
</dbReference>
<dbReference type="InterPro" id="IPR017438">
    <property type="entry name" value="ATP-NAD_kinase_N"/>
</dbReference>
<evidence type="ECO:0000256" key="3">
    <source>
        <dbReference type="ARBA" id="ARBA00022857"/>
    </source>
</evidence>
<proteinExistence type="inferred from homology"/>
<dbReference type="RefSeq" id="WP_086248888.1">
    <property type="nucleotide sequence ID" value="NZ_CP018791.1"/>
</dbReference>
<dbReference type="InterPro" id="IPR002504">
    <property type="entry name" value="NADK"/>
</dbReference>
<dbReference type="InterPro" id="IPR017437">
    <property type="entry name" value="ATP-NAD_kinase_PpnK-typ_C"/>
</dbReference>
<dbReference type="AlphaFoldDB" id="A0A1X9T295"/>
<feature type="binding site" evidence="6">
    <location>
        <position position="242"/>
    </location>
    <ligand>
        <name>NAD(+)</name>
        <dbReference type="ChEBI" id="CHEBI:57540"/>
    </ligand>
</feature>
<dbReference type="OrthoDB" id="9774737at2"/>
<dbReference type="PANTHER" id="PTHR20275">
    <property type="entry name" value="NAD KINASE"/>
    <property type="match status" value="1"/>
</dbReference>
<feature type="binding site" evidence="6">
    <location>
        <begin position="145"/>
        <end position="146"/>
    </location>
    <ligand>
        <name>NAD(+)</name>
        <dbReference type="ChEBI" id="CHEBI:57540"/>
    </ligand>
</feature>
<reference evidence="7 8" key="1">
    <citation type="journal article" date="2017" name="Genome Biol. Evol.">
        <title>Comparative Genomic Analysis Identifies a Campylobacter Clade Deficient in Selenium Metabolism.</title>
        <authorList>
            <person name="Miller W.G."/>
            <person name="Yee E."/>
            <person name="Lopes B.S."/>
            <person name="Chapman M.H."/>
            <person name="Huynh S."/>
            <person name="Bono J.L."/>
            <person name="Parker C.T."/>
            <person name="Strachan N.J.C."/>
            <person name="Forbes K.J."/>
        </authorList>
    </citation>
    <scope>NUCLEOTIDE SEQUENCE [LARGE SCALE GENOMIC DNA]</scope>
    <source>
        <strain evidence="7 8">RM8964</strain>
    </source>
</reference>
<organism evidence="7 8">
    <name type="scientific">Campylobacter vicugnae</name>
    <dbReference type="NCBI Taxonomy" id="1660076"/>
    <lineage>
        <taxon>Bacteria</taxon>
        <taxon>Pseudomonadati</taxon>
        <taxon>Campylobacterota</taxon>
        <taxon>Epsilonproteobacteria</taxon>
        <taxon>Campylobacterales</taxon>
        <taxon>Campylobacteraceae</taxon>
        <taxon>Campylobacter</taxon>
    </lineage>
</organism>
<feature type="binding site" evidence="6">
    <location>
        <begin position="186"/>
        <end position="191"/>
    </location>
    <ligand>
        <name>NAD(+)</name>
        <dbReference type="ChEBI" id="CHEBI:57540"/>
    </ligand>
</feature>
<comment type="cofactor">
    <cofactor evidence="6">
        <name>a divalent metal cation</name>
        <dbReference type="ChEBI" id="CHEBI:60240"/>
    </cofactor>
</comment>
<evidence type="ECO:0000256" key="2">
    <source>
        <dbReference type="ARBA" id="ARBA00022777"/>
    </source>
</evidence>
<protein>
    <recommendedName>
        <fullName evidence="6">NAD kinase</fullName>
        <ecNumber evidence="6">2.7.1.23</ecNumber>
    </recommendedName>
    <alternativeName>
        <fullName evidence="6">ATP-dependent NAD kinase</fullName>
    </alternativeName>
</protein>
<dbReference type="Gene3D" id="3.40.50.10330">
    <property type="entry name" value="Probable inorganic polyphosphate/atp-NAD kinase, domain 1"/>
    <property type="match status" value="1"/>
</dbReference>
<sequence length="285" mass="31744">MSEIHKNLNTIAITTRDPIEQKDALVKIIKIIKSRSIDVIFESHVANSLGVQGYEFDELTKRARVIISLGGDGNFIATCRKAARSGAYVYGVHTGHLGFLTDSTLDGFGGFLDQFLAGIYDVERPYMLRANFNKNGKITTKLAFNDIVLMRKKIDTTSHIDAFLNSKHFNSYFGDGVIVSSAMGSTAYNMSAGGPIIYPLCDAYSVTPICSHSLTQRPLVLPKEFGLEFRSNDDVVVLIDGQDRLDLIEFDSVDISVSDIRVNLLRHQGRDYFGVLKEKLRWGHQ</sequence>
<dbReference type="EMBL" id="CP018791">
    <property type="protein sequence ID" value="ARR02509.1"/>
    <property type="molecule type" value="Genomic_DNA"/>
</dbReference>
<keyword evidence="6" id="KW-0963">Cytoplasm</keyword>
<dbReference type="HAMAP" id="MF_00361">
    <property type="entry name" value="NAD_kinase"/>
    <property type="match status" value="1"/>
</dbReference>
<accession>A0A1X9T295</accession>
<comment type="similarity">
    <text evidence="6">Belongs to the NAD kinase family.</text>
</comment>
<dbReference type="GO" id="GO:0005737">
    <property type="term" value="C:cytoplasm"/>
    <property type="evidence" value="ECO:0007669"/>
    <property type="project" value="UniProtKB-SubCell"/>
</dbReference>
<dbReference type="Pfam" id="PF20143">
    <property type="entry name" value="NAD_kinase_C"/>
    <property type="match status" value="1"/>
</dbReference>
<name>A0A1X9T295_9BACT</name>
<evidence type="ECO:0000256" key="4">
    <source>
        <dbReference type="ARBA" id="ARBA00023027"/>
    </source>
</evidence>
<keyword evidence="1 6" id="KW-0808">Transferase</keyword>
<dbReference type="GO" id="GO:0051287">
    <property type="term" value="F:NAD binding"/>
    <property type="evidence" value="ECO:0007669"/>
    <property type="project" value="UniProtKB-ARBA"/>
</dbReference>
<feature type="binding site" evidence="6">
    <location>
        <position position="175"/>
    </location>
    <ligand>
        <name>NAD(+)</name>
        <dbReference type="ChEBI" id="CHEBI:57540"/>
    </ligand>
</feature>
<dbReference type="STRING" id="1660074.CVIC8964_1106"/>
<keyword evidence="6" id="KW-0067">ATP-binding</keyword>
<dbReference type="Proteomes" id="UP000194265">
    <property type="component" value="Chromosome"/>
</dbReference>
<gene>
    <name evidence="7" type="primary">ppnK</name>
    <name evidence="6" type="synonym">nadK</name>
    <name evidence="7" type="ORF">CVIC8964_1106</name>
</gene>
<evidence type="ECO:0000256" key="6">
    <source>
        <dbReference type="HAMAP-Rule" id="MF_00361"/>
    </source>
</evidence>
<dbReference type="GO" id="GO:0005524">
    <property type="term" value="F:ATP binding"/>
    <property type="evidence" value="ECO:0007669"/>
    <property type="project" value="UniProtKB-KW"/>
</dbReference>
<comment type="catalytic activity">
    <reaction evidence="5 6">
        <text>NAD(+) + ATP = ADP + NADP(+) + H(+)</text>
        <dbReference type="Rhea" id="RHEA:18629"/>
        <dbReference type="ChEBI" id="CHEBI:15378"/>
        <dbReference type="ChEBI" id="CHEBI:30616"/>
        <dbReference type="ChEBI" id="CHEBI:57540"/>
        <dbReference type="ChEBI" id="CHEBI:58349"/>
        <dbReference type="ChEBI" id="CHEBI:456216"/>
        <dbReference type="EC" id="2.7.1.23"/>
    </reaction>
</comment>